<evidence type="ECO:0000256" key="13">
    <source>
        <dbReference type="ARBA" id="ARBA00023136"/>
    </source>
</evidence>
<comment type="cofactor">
    <cofactor evidence="15">
        <name>Zn(2+)</name>
        <dbReference type="ChEBI" id="CHEBI:29105"/>
    </cofactor>
    <text evidence="15">Binds 1 zinc ion per subunit.</text>
</comment>
<dbReference type="InterPro" id="IPR003959">
    <property type="entry name" value="ATPase_AAA_core"/>
</dbReference>
<dbReference type="InterPro" id="IPR041569">
    <property type="entry name" value="AAA_lid_3"/>
</dbReference>
<feature type="binding site" evidence="15">
    <location>
        <position position="500"/>
    </location>
    <ligand>
        <name>Zn(2+)</name>
        <dbReference type="ChEBI" id="CHEBI:29105"/>
        <note>catalytic</note>
    </ligand>
</feature>
<feature type="binding site" evidence="15">
    <location>
        <begin position="203"/>
        <end position="210"/>
    </location>
    <ligand>
        <name>ATP</name>
        <dbReference type="ChEBI" id="CHEBI:30616"/>
    </ligand>
</feature>
<evidence type="ECO:0000256" key="7">
    <source>
        <dbReference type="ARBA" id="ARBA00022741"/>
    </source>
</evidence>
<keyword evidence="12 15" id="KW-0482">Metalloprotease</keyword>
<dbReference type="GO" id="GO:0030163">
    <property type="term" value="P:protein catabolic process"/>
    <property type="evidence" value="ECO:0007669"/>
    <property type="project" value="UniProtKB-UniRule"/>
</dbReference>
<dbReference type="InterPro" id="IPR005936">
    <property type="entry name" value="FtsH"/>
</dbReference>
<dbReference type="FunFam" id="3.40.50.300:FF:000001">
    <property type="entry name" value="ATP-dependent zinc metalloprotease FtsH"/>
    <property type="match status" value="1"/>
</dbReference>
<comment type="caution">
    <text evidence="18">The sequence shown here is derived from an EMBL/GenBank/DDBJ whole genome shotgun (WGS) entry which is preliminary data.</text>
</comment>
<feature type="transmembrane region" description="Helical" evidence="15">
    <location>
        <begin position="107"/>
        <end position="132"/>
    </location>
</feature>
<evidence type="ECO:0000256" key="2">
    <source>
        <dbReference type="ARBA" id="ARBA00010044"/>
    </source>
</evidence>
<evidence type="ECO:0000256" key="3">
    <source>
        <dbReference type="ARBA" id="ARBA00022475"/>
    </source>
</evidence>
<keyword evidence="6 15" id="KW-0479">Metal-binding</keyword>
<keyword evidence="9 15" id="KW-0862">Zinc</keyword>
<dbReference type="Gene3D" id="1.20.58.760">
    <property type="entry name" value="Peptidase M41"/>
    <property type="match status" value="1"/>
</dbReference>
<evidence type="ECO:0000313" key="18">
    <source>
        <dbReference type="EMBL" id="OGG38916.1"/>
    </source>
</evidence>
<keyword evidence="13 15" id="KW-0472">Membrane</keyword>
<feature type="active site" evidence="15">
    <location>
        <position position="425"/>
    </location>
</feature>
<dbReference type="NCBIfam" id="TIGR01241">
    <property type="entry name" value="FtsH_fam"/>
    <property type="match status" value="1"/>
</dbReference>
<dbReference type="SUPFAM" id="SSF52540">
    <property type="entry name" value="P-loop containing nucleoside triphosphate hydrolases"/>
    <property type="match status" value="1"/>
</dbReference>
<keyword evidence="7 15" id="KW-0547">Nucleotide-binding</keyword>
<dbReference type="GO" id="GO:0004176">
    <property type="term" value="F:ATP-dependent peptidase activity"/>
    <property type="evidence" value="ECO:0007669"/>
    <property type="project" value="InterPro"/>
</dbReference>
<dbReference type="InterPro" id="IPR000642">
    <property type="entry name" value="Peptidase_M41"/>
</dbReference>
<dbReference type="EC" id="3.4.24.-" evidence="15"/>
<evidence type="ECO:0000256" key="11">
    <source>
        <dbReference type="ARBA" id="ARBA00022989"/>
    </source>
</evidence>
<dbReference type="FunFam" id="1.20.58.760:FF:000001">
    <property type="entry name" value="ATP-dependent zinc metalloprotease FtsH"/>
    <property type="match status" value="1"/>
</dbReference>
<keyword evidence="18" id="KW-0131">Cell cycle</keyword>
<dbReference type="Pfam" id="PF06480">
    <property type="entry name" value="FtsH_ext"/>
    <property type="match status" value="1"/>
</dbReference>
<keyword evidence="3 15" id="KW-1003">Cell membrane</keyword>
<keyword evidence="8 15" id="KW-0378">Hydrolase</keyword>
<comment type="subcellular location">
    <subcellularLocation>
        <location evidence="15">Cell membrane</location>
        <topology evidence="15">Multi-pass membrane protein</topology>
        <orientation evidence="15">Cytoplasmic side</orientation>
    </subcellularLocation>
    <subcellularLocation>
        <location evidence="1">Membrane</location>
    </subcellularLocation>
</comment>
<dbReference type="InterPro" id="IPR037219">
    <property type="entry name" value="Peptidase_M41-like"/>
</dbReference>
<protein>
    <recommendedName>
        <fullName evidence="15">ATP-dependent zinc metalloprotease FtsH</fullName>
        <ecNumber evidence="15">3.4.24.-</ecNumber>
    </recommendedName>
</protein>
<dbReference type="PANTHER" id="PTHR23076:SF97">
    <property type="entry name" value="ATP-DEPENDENT ZINC METALLOPROTEASE YME1L1"/>
    <property type="match status" value="1"/>
</dbReference>
<feature type="binding site" evidence="15">
    <location>
        <position position="428"/>
    </location>
    <ligand>
        <name>Zn(2+)</name>
        <dbReference type="ChEBI" id="CHEBI:29105"/>
        <note>catalytic</note>
    </ligand>
</feature>
<sequence>MKHLSKNLIITVLALFLITFAFSSLLDIQPNKPETISLNALAEKINSGAVSKITVNGEDLEIELSDGTKSMSRKESETSVSQTLANYGVLPDKLLKVELDVKSPGGFGYWMGVLLPAIIPVIFMLLIFWFIFRQAKVGANQALAFGRANFRIFSHKKDKITFKDVAGLKESKEELEEVVDFLKNPKKFLDIGAKIPRGVLLMGSPGTGKTLLARAVAGEGNVPFFHLSASEFVEMFVGVGASRVRDLFETAKRAAPSIIFIDEIDAVGRERGTGLGGGHDEREQTLNQILVEMDGFDRNTNVIVMAATNRPDVLDPALLRPGRFDRRVVLDMPDMKDREEILKIHSKNKPLSQVDLKSIAVRTPGFSGADLANLANEAAILTARENRKKITQDDFFNSIEKVLLGPARRSRVISEQEKKITAYHEAGHALVAAGIKDSDPVHKVTIISRGMAGGYTLKLPIEDRRIRTKAEFLSDLAVFLGGYTAESQVFGDISTGSSSDLKQATEIANKIVTQYGMSEKLGPRTLGKNYEMVFLGREIASEKDYSEKTGELIDEEVSRFLKKAFDFAKKIILSHRPALDAIALKLIEQETIEQEEFNKIISSFKIKQIKVA</sequence>
<dbReference type="GO" id="GO:0051301">
    <property type="term" value="P:cell division"/>
    <property type="evidence" value="ECO:0007669"/>
    <property type="project" value="UniProtKB-KW"/>
</dbReference>
<feature type="domain" description="AAA+ ATPase" evidence="17">
    <location>
        <begin position="195"/>
        <end position="334"/>
    </location>
</feature>
<gene>
    <name evidence="15" type="primary">ftsH</name>
    <name evidence="18" type="ORF">A3D55_02875</name>
</gene>
<dbReference type="InterPro" id="IPR003960">
    <property type="entry name" value="ATPase_AAA_CS"/>
</dbReference>
<keyword evidence="5 15" id="KW-0812">Transmembrane</keyword>
<dbReference type="AlphaFoldDB" id="A0A1F6BPR0"/>
<dbReference type="SUPFAM" id="SSF140990">
    <property type="entry name" value="FtsH protease domain-like"/>
    <property type="match status" value="1"/>
</dbReference>
<evidence type="ECO:0000313" key="19">
    <source>
        <dbReference type="Proteomes" id="UP000178825"/>
    </source>
</evidence>
<dbReference type="STRING" id="1798470.A3D55_02875"/>
<dbReference type="GO" id="GO:0005886">
    <property type="term" value="C:plasma membrane"/>
    <property type="evidence" value="ECO:0007669"/>
    <property type="project" value="UniProtKB-SubCell"/>
</dbReference>
<dbReference type="FunFam" id="1.10.8.60:FF:000001">
    <property type="entry name" value="ATP-dependent zinc metalloprotease FtsH"/>
    <property type="match status" value="1"/>
</dbReference>
<dbReference type="PANTHER" id="PTHR23076">
    <property type="entry name" value="METALLOPROTEASE M41 FTSH"/>
    <property type="match status" value="1"/>
</dbReference>
<dbReference type="InterPro" id="IPR011546">
    <property type="entry name" value="Pept_M41_FtsH_extracell"/>
</dbReference>
<feature type="binding site" evidence="15">
    <location>
        <position position="424"/>
    </location>
    <ligand>
        <name>Zn(2+)</name>
        <dbReference type="ChEBI" id="CHEBI:29105"/>
        <note>catalytic</note>
    </ligand>
</feature>
<dbReference type="GO" id="GO:0008270">
    <property type="term" value="F:zinc ion binding"/>
    <property type="evidence" value="ECO:0007669"/>
    <property type="project" value="UniProtKB-UniRule"/>
</dbReference>
<dbReference type="SMART" id="SM00382">
    <property type="entry name" value="AAA"/>
    <property type="match status" value="1"/>
</dbReference>
<reference evidence="18 19" key="1">
    <citation type="journal article" date="2016" name="Nat. Commun.">
        <title>Thousands of microbial genomes shed light on interconnected biogeochemical processes in an aquifer system.</title>
        <authorList>
            <person name="Anantharaman K."/>
            <person name="Brown C.T."/>
            <person name="Hug L.A."/>
            <person name="Sharon I."/>
            <person name="Castelle C.J."/>
            <person name="Probst A.J."/>
            <person name="Thomas B.C."/>
            <person name="Singh A."/>
            <person name="Wilkins M.J."/>
            <person name="Karaoz U."/>
            <person name="Brodie E.L."/>
            <person name="Williams K.H."/>
            <person name="Hubbard S.S."/>
            <person name="Banfield J.F."/>
        </authorList>
    </citation>
    <scope>NUCLEOTIDE SEQUENCE [LARGE SCALE GENOMIC DNA]</scope>
</reference>
<comment type="similarity">
    <text evidence="2 15">In the C-terminal section; belongs to the peptidase M41 family.</text>
</comment>
<dbReference type="Gene3D" id="1.10.8.60">
    <property type="match status" value="1"/>
</dbReference>
<dbReference type="Gene3D" id="3.40.50.300">
    <property type="entry name" value="P-loop containing nucleotide triphosphate hydrolases"/>
    <property type="match status" value="1"/>
</dbReference>
<comment type="similarity">
    <text evidence="16">Belongs to the AAA ATPase family.</text>
</comment>
<dbReference type="Pfam" id="PF01434">
    <property type="entry name" value="Peptidase_M41"/>
    <property type="match status" value="1"/>
</dbReference>
<keyword evidence="4 15" id="KW-0645">Protease</keyword>
<evidence type="ECO:0000256" key="15">
    <source>
        <dbReference type="HAMAP-Rule" id="MF_01458"/>
    </source>
</evidence>
<comment type="similarity">
    <text evidence="14 15">In the central section; belongs to the AAA ATPase family.</text>
</comment>
<accession>A0A1F6BPR0</accession>
<evidence type="ECO:0000256" key="6">
    <source>
        <dbReference type="ARBA" id="ARBA00022723"/>
    </source>
</evidence>
<dbReference type="GO" id="GO:0006508">
    <property type="term" value="P:proteolysis"/>
    <property type="evidence" value="ECO:0007669"/>
    <property type="project" value="UniProtKB-KW"/>
</dbReference>
<dbReference type="Proteomes" id="UP000178825">
    <property type="component" value="Unassembled WGS sequence"/>
</dbReference>
<evidence type="ECO:0000259" key="17">
    <source>
        <dbReference type="SMART" id="SM00382"/>
    </source>
</evidence>
<evidence type="ECO:0000256" key="14">
    <source>
        <dbReference type="ARBA" id="ARBA00061570"/>
    </source>
</evidence>
<comment type="function">
    <text evidence="15">Acts as a processive, ATP-dependent zinc metallopeptidase for both cytoplasmic and membrane proteins. Plays a role in the quality control of integral membrane proteins.</text>
</comment>
<comment type="subunit">
    <text evidence="15">Homohexamer.</text>
</comment>
<evidence type="ECO:0000256" key="1">
    <source>
        <dbReference type="ARBA" id="ARBA00004370"/>
    </source>
</evidence>
<dbReference type="GO" id="GO:0004222">
    <property type="term" value="F:metalloendopeptidase activity"/>
    <property type="evidence" value="ECO:0007669"/>
    <property type="project" value="InterPro"/>
</dbReference>
<name>A0A1F6BPR0_9BACT</name>
<keyword evidence="10 15" id="KW-0067">ATP-binding</keyword>
<evidence type="ECO:0000256" key="16">
    <source>
        <dbReference type="RuleBase" id="RU003651"/>
    </source>
</evidence>
<proteinExistence type="inferred from homology"/>
<dbReference type="EMBL" id="MFKJ01000011">
    <property type="protein sequence ID" value="OGG38916.1"/>
    <property type="molecule type" value="Genomic_DNA"/>
</dbReference>
<dbReference type="PROSITE" id="PS00674">
    <property type="entry name" value="AAA"/>
    <property type="match status" value="1"/>
</dbReference>
<evidence type="ECO:0000256" key="12">
    <source>
        <dbReference type="ARBA" id="ARBA00023049"/>
    </source>
</evidence>
<dbReference type="GO" id="GO:0016887">
    <property type="term" value="F:ATP hydrolysis activity"/>
    <property type="evidence" value="ECO:0007669"/>
    <property type="project" value="UniProtKB-UniRule"/>
</dbReference>
<evidence type="ECO:0000256" key="10">
    <source>
        <dbReference type="ARBA" id="ARBA00022840"/>
    </source>
</evidence>
<evidence type="ECO:0000256" key="9">
    <source>
        <dbReference type="ARBA" id="ARBA00022833"/>
    </source>
</evidence>
<keyword evidence="11 15" id="KW-1133">Transmembrane helix</keyword>
<dbReference type="InterPro" id="IPR003593">
    <property type="entry name" value="AAA+_ATPase"/>
</dbReference>
<dbReference type="GO" id="GO:0005524">
    <property type="term" value="F:ATP binding"/>
    <property type="evidence" value="ECO:0007669"/>
    <property type="project" value="UniProtKB-UniRule"/>
</dbReference>
<evidence type="ECO:0000256" key="4">
    <source>
        <dbReference type="ARBA" id="ARBA00022670"/>
    </source>
</evidence>
<evidence type="ECO:0000256" key="5">
    <source>
        <dbReference type="ARBA" id="ARBA00022692"/>
    </source>
</evidence>
<dbReference type="Pfam" id="PF00004">
    <property type="entry name" value="AAA"/>
    <property type="match status" value="1"/>
</dbReference>
<dbReference type="HAMAP" id="MF_01458">
    <property type="entry name" value="FtsH"/>
    <property type="match status" value="1"/>
</dbReference>
<evidence type="ECO:0000256" key="8">
    <source>
        <dbReference type="ARBA" id="ARBA00022801"/>
    </source>
</evidence>
<dbReference type="CDD" id="cd19501">
    <property type="entry name" value="RecA-like_FtsH"/>
    <property type="match status" value="1"/>
</dbReference>
<organism evidence="18 19">
    <name type="scientific">Candidatus Jorgensenbacteria bacterium RIFCSPHIGHO2_02_FULL_45_20</name>
    <dbReference type="NCBI Taxonomy" id="1798470"/>
    <lineage>
        <taxon>Bacteria</taxon>
        <taxon>Candidatus Joergenseniibacteriota</taxon>
    </lineage>
</organism>
<dbReference type="InterPro" id="IPR027417">
    <property type="entry name" value="P-loop_NTPase"/>
</dbReference>
<comment type="caution">
    <text evidence="15">Lacks conserved residue(s) required for the propagation of feature annotation.</text>
</comment>
<dbReference type="Pfam" id="PF17862">
    <property type="entry name" value="AAA_lid_3"/>
    <property type="match status" value="1"/>
</dbReference>
<keyword evidence="18" id="KW-0132">Cell division</keyword>